<keyword evidence="7 9" id="KW-1133">Transmembrane helix</keyword>
<dbReference type="InterPro" id="IPR058781">
    <property type="entry name" value="HH_AprE-like"/>
</dbReference>
<dbReference type="AlphaFoldDB" id="A0A7W9CF20"/>
<evidence type="ECO:0000256" key="5">
    <source>
        <dbReference type="ARBA" id="ARBA00022519"/>
    </source>
</evidence>
<dbReference type="PRINTS" id="PR01490">
    <property type="entry name" value="RTXTOXIND"/>
</dbReference>
<dbReference type="InterPro" id="IPR050739">
    <property type="entry name" value="MFP"/>
</dbReference>
<dbReference type="GO" id="GO:0005886">
    <property type="term" value="C:plasma membrane"/>
    <property type="evidence" value="ECO:0007669"/>
    <property type="project" value="UniProtKB-SubCell"/>
</dbReference>
<comment type="caution">
    <text evidence="13">The sequence shown here is derived from an EMBL/GenBank/DDBJ whole genome shotgun (WGS) entry which is preliminary data.</text>
</comment>
<dbReference type="NCBIfam" id="TIGR01843">
    <property type="entry name" value="type_I_hlyD"/>
    <property type="match status" value="1"/>
</dbReference>
<feature type="region of interest" description="Disordered" evidence="10">
    <location>
        <begin position="1"/>
        <end position="20"/>
    </location>
</feature>
<keyword evidence="14" id="KW-1185">Reference proteome</keyword>
<organism evidence="13 14">
    <name type="scientific">Brevundimonas variabilis</name>
    <dbReference type="NCBI Taxonomy" id="74312"/>
    <lineage>
        <taxon>Bacteria</taxon>
        <taxon>Pseudomonadati</taxon>
        <taxon>Pseudomonadota</taxon>
        <taxon>Alphaproteobacteria</taxon>
        <taxon>Caulobacterales</taxon>
        <taxon>Caulobacteraceae</taxon>
        <taxon>Brevundimonas</taxon>
    </lineage>
</organism>
<evidence type="ECO:0000313" key="13">
    <source>
        <dbReference type="EMBL" id="MBB5744459.1"/>
    </source>
</evidence>
<feature type="domain" description="AprE-like beta-barrel" evidence="12">
    <location>
        <begin position="335"/>
        <end position="423"/>
    </location>
</feature>
<dbReference type="InterPro" id="IPR010129">
    <property type="entry name" value="T1SS_HlyD"/>
</dbReference>
<reference evidence="13 14" key="1">
    <citation type="submission" date="2020-08" db="EMBL/GenBank/DDBJ databases">
        <title>Genomic Encyclopedia of Type Strains, Phase IV (KMG-IV): sequencing the most valuable type-strain genomes for metagenomic binning, comparative biology and taxonomic classification.</title>
        <authorList>
            <person name="Goeker M."/>
        </authorList>
    </citation>
    <scope>NUCLEOTIDE SEQUENCE [LARGE SCALE GENOMIC DNA]</scope>
    <source>
        <strain evidence="13 14">DSM 4737</strain>
    </source>
</reference>
<evidence type="ECO:0000313" key="14">
    <source>
        <dbReference type="Proteomes" id="UP000545037"/>
    </source>
</evidence>
<evidence type="ECO:0000256" key="10">
    <source>
        <dbReference type="SAM" id="MobiDB-lite"/>
    </source>
</evidence>
<dbReference type="GO" id="GO:0015031">
    <property type="term" value="P:protein transport"/>
    <property type="evidence" value="ECO:0007669"/>
    <property type="project" value="InterPro"/>
</dbReference>
<evidence type="ECO:0000256" key="9">
    <source>
        <dbReference type="RuleBase" id="RU365093"/>
    </source>
</evidence>
<dbReference type="RefSeq" id="WP_183211448.1">
    <property type="nucleotide sequence ID" value="NZ_JACHOR010000001.1"/>
</dbReference>
<evidence type="ECO:0000256" key="3">
    <source>
        <dbReference type="ARBA" id="ARBA00022448"/>
    </source>
</evidence>
<sequence length="448" mass="48427">MTDLSAPASAQPGPSEKLDSPRGELRLGAVIIGLFFVLFLGWAAIAPLDAGAFAQGSIAVSGNRQAVQHREGGTVTSLSVAEGDRVRQGQVLIELSSGELRATERGVTGQVFALLAQRSRMIAERDGLRSIPVPPEFADLSPEDQLLADEALRLQRLQFGARGTSRATETGVLGQRTAQLNQQIIGLERQIAANIEQRRLIEEETNGMRELAAKGFAPQNRVRALERNAAALDGEQGSLRAEVARIRDAIGQTRLETVGVSTKLYEDVAEQLRTVEIQLNELQPQLAQLRRQIASSRIVAPATGQVLGLSVFTEGGVIQPGQTLMEIVPDNASQVIVASINPADIDNLQVGLETEVKFPGLRERNPPILRGEVTRVAADAITPEGAEQSQFRVEIVVPPSELEKLGRSADAIRPGMPVEIVIVLKKRTALDYLIEPLTRSLWRTGSEQ</sequence>
<dbReference type="PANTHER" id="PTHR30386">
    <property type="entry name" value="MEMBRANE FUSION SUBUNIT OF EMRAB-TOLC MULTIDRUG EFFLUX PUMP"/>
    <property type="match status" value="1"/>
</dbReference>
<dbReference type="Pfam" id="PF26002">
    <property type="entry name" value="Beta-barrel_AprE"/>
    <property type="match status" value="1"/>
</dbReference>
<name>A0A7W9CF20_9CAUL</name>
<dbReference type="EMBL" id="JACHOR010000001">
    <property type="protein sequence ID" value="MBB5744459.1"/>
    <property type="molecule type" value="Genomic_DNA"/>
</dbReference>
<evidence type="ECO:0000256" key="8">
    <source>
        <dbReference type="ARBA" id="ARBA00023136"/>
    </source>
</evidence>
<dbReference type="Proteomes" id="UP000545037">
    <property type="component" value="Unassembled WGS sequence"/>
</dbReference>
<accession>A0A7W9CF20</accession>
<dbReference type="Gene3D" id="2.40.30.170">
    <property type="match status" value="1"/>
</dbReference>
<evidence type="ECO:0000256" key="2">
    <source>
        <dbReference type="ARBA" id="ARBA00009477"/>
    </source>
</evidence>
<evidence type="ECO:0000256" key="1">
    <source>
        <dbReference type="ARBA" id="ARBA00004377"/>
    </source>
</evidence>
<evidence type="ECO:0000256" key="7">
    <source>
        <dbReference type="ARBA" id="ARBA00022989"/>
    </source>
</evidence>
<evidence type="ECO:0000259" key="11">
    <source>
        <dbReference type="Pfam" id="PF25994"/>
    </source>
</evidence>
<feature type="transmembrane region" description="Helical" evidence="9">
    <location>
        <begin position="25"/>
        <end position="45"/>
    </location>
</feature>
<comment type="subcellular location">
    <subcellularLocation>
        <location evidence="1 9">Cell inner membrane</location>
        <topology evidence="1 9">Single-pass membrane protein</topology>
    </subcellularLocation>
</comment>
<evidence type="ECO:0000259" key="12">
    <source>
        <dbReference type="Pfam" id="PF26002"/>
    </source>
</evidence>
<keyword evidence="3 9" id="KW-0813">Transport</keyword>
<keyword evidence="6 9" id="KW-0812">Transmembrane</keyword>
<protein>
    <recommendedName>
        <fullName evidence="9">Membrane fusion protein (MFP) family protein</fullName>
    </recommendedName>
</protein>
<evidence type="ECO:0000256" key="6">
    <source>
        <dbReference type="ARBA" id="ARBA00022692"/>
    </source>
</evidence>
<feature type="domain" description="AprE-like long alpha-helical hairpin" evidence="11">
    <location>
        <begin position="101"/>
        <end position="290"/>
    </location>
</feature>
<dbReference type="Pfam" id="PF25994">
    <property type="entry name" value="HH_AprE"/>
    <property type="match status" value="1"/>
</dbReference>
<dbReference type="PANTHER" id="PTHR30386:SF17">
    <property type="entry name" value="ALKALINE PROTEASE SECRETION PROTEIN APRE"/>
    <property type="match status" value="1"/>
</dbReference>
<dbReference type="Gene3D" id="2.40.50.100">
    <property type="match status" value="1"/>
</dbReference>
<comment type="similarity">
    <text evidence="2 9">Belongs to the membrane fusion protein (MFP) (TC 8.A.1) family.</text>
</comment>
<proteinExistence type="inferred from homology"/>
<keyword evidence="4 9" id="KW-1003">Cell membrane</keyword>
<evidence type="ECO:0000256" key="4">
    <source>
        <dbReference type="ARBA" id="ARBA00022475"/>
    </source>
</evidence>
<dbReference type="InterPro" id="IPR058982">
    <property type="entry name" value="Beta-barrel_AprE"/>
</dbReference>
<keyword evidence="8 9" id="KW-0472">Membrane</keyword>
<gene>
    <name evidence="13" type="ORF">GGR13_000031</name>
</gene>
<keyword evidence="5 9" id="KW-0997">Cell inner membrane</keyword>